<dbReference type="SUPFAM" id="SSF48371">
    <property type="entry name" value="ARM repeat"/>
    <property type="match status" value="1"/>
</dbReference>
<protein>
    <recommendedName>
        <fullName evidence="2">Protein HGH1 homolog</fullName>
    </recommendedName>
</protein>
<reference evidence="1" key="1">
    <citation type="submission" date="2021-01" db="EMBL/GenBank/DDBJ databases">
        <authorList>
            <person name="Corre E."/>
            <person name="Pelletier E."/>
            <person name="Niang G."/>
            <person name="Scheremetjew M."/>
            <person name="Finn R."/>
            <person name="Kale V."/>
            <person name="Holt S."/>
            <person name="Cochrane G."/>
            <person name="Meng A."/>
            <person name="Brown T."/>
            <person name="Cohen L."/>
        </authorList>
    </citation>
    <scope>NUCLEOTIDE SEQUENCE</scope>
    <source>
        <strain evidence="1">RCC1130</strain>
    </source>
</reference>
<dbReference type="EMBL" id="HBER01013415">
    <property type="protein sequence ID" value="CAD8531425.1"/>
    <property type="molecule type" value="Transcribed_RNA"/>
</dbReference>
<evidence type="ECO:0008006" key="2">
    <source>
        <dbReference type="Google" id="ProtNLM"/>
    </source>
</evidence>
<proteinExistence type="predicted"/>
<dbReference type="InterPro" id="IPR016024">
    <property type="entry name" value="ARM-type_fold"/>
</dbReference>
<accession>A0A7S0ITF7</accession>
<dbReference type="InterPro" id="IPR011989">
    <property type="entry name" value="ARM-like"/>
</dbReference>
<dbReference type="AlphaFoldDB" id="A0A7S0ITF7"/>
<dbReference type="Gene3D" id="1.25.10.10">
    <property type="entry name" value="Leucine-rich Repeat Variant"/>
    <property type="match status" value="1"/>
</dbReference>
<gene>
    <name evidence="1" type="ORF">CLEP1334_LOCUS6677</name>
</gene>
<evidence type="ECO:0000313" key="1">
    <source>
        <dbReference type="EMBL" id="CAD8531425.1"/>
    </source>
</evidence>
<sequence>MEAERVPADRAEAISVLARWLSLLAKMPVGLPTPPAPLAVNALKALRALCEQGDAVLLDSLSIADNARTLYGVVALASANIDAIDADVNADTASAGLLLWGHARKNALACLVCIASNEARCKRLVLCNTDTVEGPGVGSSPGPSVCGCCVDILHSRASRADMEGLRLSTNLLRNVSMPAANRAAVGAVGGAITGLLEQVSHKEPNVAALVAATLRLLVQGCDLNATRAASVPSVFGRILDLDMTRLHPHARAELARFICLTIAHADASSLNESVLDMRALRFGAFLLGSKYPELHREAVSALRVARNRMDCGWIGDGITVPVAGSETLLPQVLRALVDAGSLSAAECEGLLA</sequence>
<name>A0A7S0ITF7_9EUKA</name>
<organism evidence="1">
    <name type="scientific">Calcidiscus leptoporus</name>
    <dbReference type="NCBI Taxonomy" id="127549"/>
    <lineage>
        <taxon>Eukaryota</taxon>
        <taxon>Haptista</taxon>
        <taxon>Haptophyta</taxon>
        <taxon>Prymnesiophyceae</taxon>
        <taxon>Coccolithales</taxon>
        <taxon>Calcidiscaceae</taxon>
        <taxon>Calcidiscus</taxon>
    </lineage>
</organism>